<dbReference type="Gene3D" id="3.40.50.300">
    <property type="entry name" value="P-loop containing nucleotide triphosphate hydrolases"/>
    <property type="match status" value="1"/>
</dbReference>
<dbReference type="InterPro" id="IPR027417">
    <property type="entry name" value="P-loop_NTPase"/>
</dbReference>
<dbReference type="SUPFAM" id="SSF52540">
    <property type="entry name" value="P-loop containing nucleoside triphosphate hydrolases"/>
    <property type="match status" value="1"/>
</dbReference>
<feature type="compositionally biased region" description="Basic residues" evidence="7">
    <location>
        <begin position="1"/>
        <end position="15"/>
    </location>
</feature>
<evidence type="ECO:0000313" key="10">
    <source>
        <dbReference type="EMBL" id="GHI49759.1"/>
    </source>
</evidence>
<organism evidence="10 11">
    <name type="scientific">Streptomyces albidoflavus</name>
    <dbReference type="NCBI Taxonomy" id="1886"/>
    <lineage>
        <taxon>Bacteria</taxon>
        <taxon>Bacillati</taxon>
        <taxon>Actinomycetota</taxon>
        <taxon>Actinomycetes</taxon>
        <taxon>Kitasatosporales</taxon>
        <taxon>Streptomycetaceae</taxon>
        <taxon>Streptomyces</taxon>
        <taxon>Streptomyces albidoflavus group</taxon>
    </lineage>
</organism>
<evidence type="ECO:0000256" key="6">
    <source>
        <dbReference type="ARBA" id="ARBA00023136"/>
    </source>
</evidence>
<evidence type="ECO:0000256" key="7">
    <source>
        <dbReference type="SAM" id="MobiDB-lite"/>
    </source>
</evidence>
<evidence type="ECO:0000259" key="9">
    <source>
        <dbReference type="PROSITE" id="PS50893"/>
    </source>
</evidence>
<evidence type="ECO:0000256" key="8">
    <source>
        <dbReference type="SAM" id="Phobius"/>
    </source>
</evidence>
<dbReference type="Gene3D" id="1.20.1560.10">
    <property type="entry name" value="ABC transporter type 1, transmembrane domain"/>
    <property type="match status" value="1"/>
</dbReference>
<evidence type="ECO:0000313" key="11">
    <source>
        <dbReference type="Proteomes" id="UP001051844"/>
    </source>
</evidence>
<dbReference type="InterPro" id="IPR039421">
    <property type="entry name" value="Type_1_exporter"/>
</dbReference>
<keyword evidence="6 8" id="KW-0472">Membrane</keyword>
<dbReference type="GO" id="GO:0005886">
    <property type="term" value="C:plasma membrane"/>
    <property type="evidence" value="ECO:0007669"/>
    <property type="project" value="UniProtKB-SubCell"/>
</dbReference>
<feature type="domain" description="ABC transporter" evidence="9">
    <location>
        <begin position="386"/>
        <end position="625"/>
    </location>
</feature>
<dbReference type="SMART" id="SM00382">
    <property type="entry name" value="AAA"/>
    <property type="match status" value="1"/>
</dbReference>
<dbReference type="Proteomes" id="UP001051844">
    <property type="component" value="Unassembled WGS sequence"/>
</dbReference>
<gene>
    <name evidence="10" type="ORF">ScoT_59330</name>
</gene>
<dbReference type="InterPro" id="IPR003593">
    <property type="entry name" value="AAA+_ATPase"/>
</dbReference>
<evidence type="ECO:0000256" key="5">
    <source>
        <dbReference type="ARBA" id="ARBA00022989"/>
    </source>
</evidence>
<evidence type="ECO:0000256" key="2">
    <source>
        <dbReference type="ARBA" id="ARBA00022692"/>
    </source>
</evidence>
<dbReference type="EMBL" id="BNDZ01000005">
    <property type="protein sequence ID" value="GHI49759.1"/>
    <property type="molecule type" value="Genomic_DNA"/>
</dbReference>
<keyword evidence="2 8" id="KW-0812">Transmembrane</keyword>
<dbReference type="GO" id="GO:0015421">
    <property type="term" value="F:ABC-type oligopeptide transporter activity"/>
    <property type="evidence" value="ECO:0007669"/>
    <property type="project" value="TreeGrafter"/>
</dbReference>
<evidence type="ECO:0000256" key="1">
    <source>
        <dbReference type="ARBA" id="ARBA00004651"/>
    </source>
</evidence>
<sequence>MSRRRAAVPGRRKRPGPSEAPGPELRCGPAVAAEREVSLGRMLRRIPAALARTVRLAWSVDRWMVLAVLGCQLAAGAGTAVTLAAVARSMEVLFGAGDPARTVREAAPALLVAATATGAGAGARLVAEWATRRLNPKIAGAMELALVDLHMRAEPAAFDDPGFTDRSRAAETGVGRAMALTEDAKALTEGAVQLAVAATVLTVLHPLLLAVLALSVVPRAVGGAVAARIDHQVFEASTSARTTRDVMRWFLTTPDLADELRANTMRPYLYRWYQQMCERVEGRALAAAPRFLRVGAVAAVLGGVCTAGLWATLAGLVLTGRMPAATAGAAVVAAQGAGRALGNLVRYGAALFHDGLYLDGYHRFVADAGARRVRRGTRAVAAPREIRLEAAGYTHPGAERPTLGPLSLTLRRGEVVALVGGNGAGKSTLVRLVTGLVTATSGTVRWDGADLARADAESVWRQVGLVPQNIGRWPLTVRENLHLGQAGTPGDEALWRAARRVGMDEAAGRMPHGLDTLLARALWGGHELSGGQWQRLACGRALHRAPGLLVLDEPTSALDATGEQHVLAAVREGARERITLLVTHRLDHARLADRVVVLAGGHVVEDGGFAELASADGPFARLCEEAARVGR</sequence>
<protein>
    <submittedName>
        <fullName evidence="10">ABC transporter</fullName>
    </submittedName>
</protein>
<feature type="region of interest" description="Disordered" evidence="7">
    <location>
        <begin position="1"/>
        <end position="27"/>
    </location>
</feature>
<dbReference type="InterPro" id="IPR003439">
    <property type="entry name" value="ABC_transporter-like_ATP-bd"/>
</dbReference>
<dbReference type="GO" id="GO:0016887">
    <property type="term" value="F:ATP hydrolysis activity"/>
    <property type="evidence" value="ECO:0007669"/>
    <property type="project" value="InterPro"/>
</dbReference>
<keyword evidence="5 8" id="KW-1133">Transmembrane helix</keyword>
<name>A0AA37FFS6_9ACTN</name>
<dbReference type="CDD" id="cd03228">
    <property type="entry name" value="ABCC_MRP_Like"/>
    <property type="match status" value="1"/>
</dbReference>
<comment type="subcellular location">
    <subcellularLocation>
        <location evidence="1">Cell membrane</location>
        <topology evidence="1">Multi-pass membrane protein</topology>
    </subcellularLocation>
</comment>
<reference evidence="10" key="1">
    <citation type="submission" date="2022-09" db="EMBL/GenBank/DDBJ databases">
        <title>Whole genome shotgun sequence of Streptomyces albidoflavus NBRC 12854.</title>
        <authorList>
            <person name="Komaki H."/>
            <person name="Tamura T."/>
        </authorList>
    </citation>
    <scope>NUCLEOTIDE SEQUENCE</scope>
    <source>
        <strain evidence="10">NBRC 12854</strain>
    </source>
</reference>
<dbReference type="PANTHER" id="PTHR43394:SF1">
    <property type="entry name" value="ATP-BINDING CASSETTE SUB-FAMILY B MEMBER 10, MITOCHONDRIAL"/>
    <property type="match status" value="1"/>
</dbReference>
<dbReference type="PROSITE" id="PS50893">
    <property type="entry name" value="ABC_TRANSPORTER_2"/>
    <property type="match status" value="1"/>
</dbReference>
<accession>A0AA37FFS6</accession>
<dbReference type="GO" id="GO:0005524">
    <property type="term" value="F:ATP binding"/>
    <property type="evidence" value="ECO:0007669"/>
    <property type="project" value="UniProtKB-KW"/>
</dbReference>
<evidence type="ECO:0000256" key="3">
    <source>
        <dbReference type="ARBA" id="ARBA00022741"/>
    </source>
</evidence>
<dbReference type="Pfam" id="PF00005">
    <property type="entry name" value="ABC_tran"/>
    <property type="match status" value="1"/>
</dbReference>
<feature type="transmembrane region" description="Helical" evidence="8">
    <location>
        <begin position="63"/>
        <end position="86"/>
    </location>
</feature>
<dbReference type="SUPFAM" id="SSF90123">
    <property type="entry name" value="ABC transporter transmembrane region"/>
    <property type="match status" value="1"/>
</dbReference>
<feature type="transmembrane region" description="Helical" evidence="8">
    <location>
        <begin position="291"/>
        <end position="313"/>
    </location>
</feature>
<dbReference type="AlphaFoldDB" id="A0AA37FFS6"/>
<keyword evidence="4" id="KW-0067">ATP-binding</keyword>
<dbReference type="InterPro" id="IPR036640">
    <property type="entry name" value="ABC1_TM_sf"/>
</dbReference>
<comment type="caution">
    <text evidence="10">The sequence shown here is derived from an EMBL/GenBank/DDBJ whole genome shotgun (WGS) entry which is preliminary data.</text>
</comment>
<proteinExistence type="predicted"/>
<evidence type="ECO:0000256" key="4">
    <source>
        <dbReference type="ARBA" id="ARBA00022840"/>
    </source>
</evidence>
<keyword evidence="3" id="KW-0547">Nucleotide-binding</keyword>
<dbReference type="PANTHER" id="PTHR43394">
    <property type="entry name" value="ATP-DEPENDENT PERMEASE MDL1, MITOCHONDRIAL"/>
    <property type="match status" value="1"/>
</dbReference>